<dbReference type="EMBL" id="JACXWD010000062">
    <property type="protein sequence ID" value="MBD3869145.1"/>
    <property type="molecule type" value="Genomic_DNA"/>
</dbReference>
<dbReference type="InterPro" id="IPR000131">
    <property type="entry name" value="ATP_synth_F1_gsu"/>
</dbReference>
<dbReference type="GO" id="GO:0005886">
    <property type="term" value="C:plasma membrane"/>
    <property type="evidence" value="ECO:0007669"/>
    <property type="project" value="UniProtKB-SubCell"/>
</dbReference>
<comment type="function">
    <text evidence="1 10">Produces ATP from ADP in the presence of a proton gradient across the membrane. The gamma chain is believed to be important in regulating ATPase activity and the flow of protons through the CF(0) complex.</text>
</comment>
<evidence type="ECO:0000256" key="5">
    <source>
        <dbReference type="ARBA" id="ARBA00022781"/>
    </source>
</evidence>
<dbReference type="Proteomes" id="UP000648239">
    <property type="component" value="Unassembled WGS sequence"/>
</dbReference>
<dbReference type="NCBIfam" id="TIGR01146">
    <property type="entry name" value="ATPsyn_F1gamma"/>
    <property type="match status" value="1"/>
</dbReference>
<dbReference type="InterPro" id="IPR035968">
    <property type="entry name" value="ATP_synth_F1_ATPase_gsu"/>
</dbReference>
<sequence>MSKTRDIKRRIRSVSNTMQLTKAMKMVSAAKMRRATDSIVAARPFAHNMRDVLRSLAARADAETHPLLQVTGTEKVELLVVTGDKGLCGSFNTNINKTAHNFIKSEQAKGERVFDLHAVGKRGVEYFRRRDVTIHKAWIDVLRQVEFATAKEIASDMMERYVTGELDAIYLVYNEFKSAISQHPVVERLLPIEPIEPAEGETTEDYIYEPGPEALLNTLLRRHVEVQVHTALLESVAAEHAARMTAMDSASRNAGDLIDRLTLHMNRVRQAAITTEIIEVVSGAQALG</sequence>
<reference evidence="11 12" key="1">
    <citation type="submission" date="2020-08" db="EMBL/GenBank/DDBJ databases">
        <title>Acidobacteriota in marine sediments use diverse sulfur dissimilation pathways.</title>
        <authorList>
            <person name="Wasmund K."/>
        </authorList>
    </citation>
    <scope>NUCLEOTIDE SEQUENCE [LARGE SCALE GENOMIC DNA]</scope>
    <source>
        <strain evidence="11">MAG AM4</strain>
    </source>
</reference>
<evidence type="ECO:0000256" key="8">
    <source>
        <dbReference type="ARBA" id="ARBA00023196"/>
    </source>
</evidence>
<keyword evidence="9 10" id="KW-0066">ATP synthesis</keyword>
<keyword evidence="5 10" id="KW-0375">Hydrogen ion transport</keyword>
<dbReference type="Gene3D" id="3.40.1380.10">
    <property type="match status" value="1"/>
</dbReference>
<dbReference type="PROSITE" id="PS00153">
    <property type="entry name" value="ATPASE_GAMMA"/>
    <property type="match status" value="1"/>
</dbReference>
<evidence type="ECO:0000256" key="7">
    <source>
        <dbReference type="ARBA" id="ARBA00023136"/>
    </source>
</evidence>
<comment type="subunit">
    <text evidence="10">F-type ATPases have 2 components, CF(1) - the catalytic core - and CF(0) - the membrane proton channel. CF(1) has five subunits: alpha(3), beta(3), gamma(1), delta(1), epsilon(1). CF(0) has three main subunits: a, b and c.</text>
</comment>
<dbReference type="GO" id="GO:0046933">
    <property type="term" value="F:proton-transporting ATP synthase activity, rotational mechanism"/>
    <property type="evidence" value="ECO:0007669"/>
    <property type="project" value="UniProtKB-UniRule"/>
</dbReference>
<comment type="subcellular location">
    <subcellularLocation>
        <location evidence="10">Cell membrane</location>
        <topology evidence="10">Peripheral membrane protein</topology>
    </subcellularLocation>
    <subcellularLocation>
        <location evidence="2">Membrane</location>
        <topology evidence="2">Peripheral membrane protein</topology>
    </subcellularLocation>
</comment>
<evidence type="ECO:0000256" key="2">
    <source>
        <dbReference type="ARBA" id="ARBA00004170"/>
    </source>
</evidence>
<keyword evidence="7 10" id="KW-0472">Membrane</keyword>
<protein>
    <recommendedName>
        <fullName evidence="10">ATP synthase gamma chain</fullName>
    </recommendedName>
    <alternativeName>
        <fullName evidence="10">ATP synthase F1 sector gamma subunit</fullName>
    </alternativeName>
    <alternativeName>
        <fullName evidence="10">F-ATPase gamma subunit</fullName>
    </alternativeName>
</protein>
<evidence type="ECO:0000256" key="3">
    <source>
        <dbReference type="ARBA" id="ARBA00007681"/>
    </source>
</evidence>
<keyword evidence="4 10" id="KW-0813">Transport</keyword>
<keyword evidence="6 10" id="KW-0406">Ion transport</keyword>
<dbReference type="GO" id="GO:0005524">
    <property type="term" value="F:ATP binding"/>
    <property type="evidence" value="ECO:0007669"/>
    <property type="project" value="UniProtKB-UniRule"/>
</dbReference>
<evidence type="ECO:0000256" key="10">
    <source>
        <dbReference type="HAMAP-Rule" id="MF_00815"/>
    </source>
</evidence>
<comment type="similarity">
    <text evidence="3 10">Belongs to the ATPase gamma chain family.</text>
</comment>
<dbReference type="PANTHER" id="PTHR11693">
    <property type="entry name" value="ATP SYNTHASE GAMMA CHAIN"/>
    <property type="match status" value="1"/>
</dbReference>
<evidence type="ECO:0000313" key="12">
    <source>
        <dbReference type="Proteomes" id="UP000648239"/>
    </source>
</evidence>
<dbReference type="SUPFAM" id="SSF52943">
    <property type="entry name" value="ATP synthase (F1-ATPase), gamma subunit"/>
    <property type="match status" value="1"/>
</dbReference>
<dbReference type="Pfam" id="PF00231">
    <property type="entry name" value="ATP-synt"/>
    <property type="match status" value="1"/>
</dbReference>
<proteinExistence type="inferred from homology"/>
<keyword evidence="10" id="KW-1003">Cell membrane</keyword>
<dbReference type="GO" id="GO:0042777">
    <property type="term" value="P:proton motive force-driven plasma membrane ATP synthesis"/>
    <property type="evidence" value="ECO:0007669"/>
    <property type="project" value="UniProtKB-UniRule"/>
</dbReference>
<dbReference type="PRINTS" id="PR00126">
    <property type="entry name" value="ATPASEGAMMA"/>
</dbReference>
<evidence type="ECO:0000256" key="6">
    <source>
        <dbReference type="ARBA" id="ARBA00023065"/>
    </source>
</evidence>
<dbReference type="GO" id="GO:0045259">
    <property type="term" value="C:proton-transporting ATP synthase complex"/>
    <property type="evidence" value="ECO:0007669"/>
    <property type="project" value="UniProtKB-KW"/>
</dbReference>
<organism evidence="11 12">
    <name type="scientific">Candidatus Polarisedimenticola svalbardensis</name>
    <dbReference type="NCBI Taxonomy" id="2886004"/>
    <lineage>
        <taxon>Bacteria</taxon>
        <taxon>Pseudomonadati</taxon>
        <taxon>Acidobacteriota</taxon>
        <taxon>Candidatus Polarisedimenticolia</taxon>
        <taxon>Candidatus Polarisedimenticolales</taxon>
        <taxon>Candidatus Polarisedimenticolaceae</taxon>
        <taxon>Candidatus Polarisedimenticola</taxon>
    </lineage>
</organism>
<dbReference type="CDD" id="cd12151">
    <property type="entry name" value="F1-ATPase_gamma"/>
    <property type="match status" value="1"/>
</dbReference>
<dbReference type="InterPro" id="IPR023632">
    <property type="entry name" value="ATP_synth_F1_gsu_CS"/>
</dbReference>
<dbReference type="AlphaFoldDB" id="A0A8J6Y1D0"/>
<name>A0A8J6Y1D0_9BACT</name>
<gene>
    <name evidence="10 11" type="primary">atpG</name>
    <name evidence="11" type="ORF">IFK94_13565</name>
</gene>
<evidence type="ECO:0000256" key="9">
    <source>
        <dbReference type="ARBA" id="ARBA00023310"/>
    </source>
</evidence>
<evidence type="ECO:0000313" key="11">
    <source>
        <dbReference type="EMBL" id="MBD3869145.1"/>
    </source>
</evidence>
<accession>A0A8J6Y1D0</accession>
<dbReference type="HAMAP" id="MF_00815">
    <property type="entry name" value="ATP_synth_gamma_bact"/>
    <property type="match status" value="1"/>
</dbReference>
<dbReference type="PANTHER" id="PTHR11693:SF22">
    <property type="entry name" value="ATP SYNTHASE SUBUNIT GAMMA, MITOCHONDRIAL"/>
    <property type="match status" value="1"/>
</dbReference>
<comment type="caution">
    <text evidence="11">The sequence shown here is derived from an EMBL/GenBank/DDBJ whole genome shotgun (WGS) entry which is preliminary data.</text>
</comment>
<dbReference type="Gene3D" id="1.10.287.80">
    <property type="entry name" value="ATP synthase, gamma subunit, helix hairpin domain"/>
    <property type="match status" value="1"/>
</dbReference>
<evidence type="ECO:0000256" key="1">
    <source>
        <dbReference type="ARBA" id="ARBA00003456"/>
    </source>
</evidence>
<keyword evidence="8 10" id="KW-0139">CF(1)</keyword>
<evidence type="ECO:0000256" key="4">
    <source>
        <dbReference type="ARBA" id="ARBA00022448"/>
    </source>
</evidence>